<evidence type="ECO:0000313" key="1">
    <source>
        <dbReference type="EMBL" id="MBV4514966.1"/>
    </source>
</evidence>
<gene>
    <name evidence="1" type="ORF">HU758_007095</name>
</gene>
<comment type="caution">
    <text evidence="1">The sequence shown here is derived from an EMBL/GenBank/DDBJ whole genome shotgun (WGS) entry which is preliminary data.</text>
</comment>
<organism evidence="1 2">
    <name type="scientific">Pseudomonas kurunegalensis</name>
    <dbReference type="NCBI Taxonomy" id="485880"/>
    <lineage>
        <taxon>Bacteria</taxon>
        <taxon>Pseudomonadati</taxon>
        <taxon>Pseudomonadota</taxon>
        <taxon>Gammaproteobacteria</taxon>
        <taxon>Pseudomonadales</taxon>
        <taxon>Pseudomonadaceae</taxon>
        <taxon>Pseudomonas</taxon>
    </lineage>
</organism>
<name>A0ACC5UKM1_9PSED</name>
<accession>A0ACC5UKM1</accession>
<reference evidence="1 2" key="1">
    <citation type="journal article" date="2020" name="Microorganisms">
        <title>Reliable Identification of Environmental Pseudomonas Isolates Using the rpoD Gene.</title>
        <authorList>
            <consortium name="The Broad Institute Genome Sequencing Platform"/>
            <person name="Girard L."/>
            <person name="Lood C."/>
            <person name="Rokni-Zadeh H."/>
            <person name="van Noort V."/>
            <person name="Lavigne R."/>
            <person name="De Mot R."/>
        </authorList>
    </citation>
    <scope>NUCLEOTIDE SEQUENCE [LARGE SCALE GENOMIC DNA]</scope>
    <source>
        <strain evidence="1 2">RW1P2</strain>
    </source>
</reference>
<keyword evidence="2" id="KW-1185">Reference proteome</keyword>
<dbReference type="Proteomes" id="UP000624243">
    <property type="component" value="Unassembled WGS sequence"/>
</dbReference>
<evidence type="ECO:0000313" key="2">
    <source>
        <dbReference type="Proteomes" id="UP000624243"/>
    </source>
</evidence>
<dbReference type="EMBL" id="JABWSB020000003">
    <property type="protein sequence ID" value="MBV4514966.1"/>
    <property type="molecule type" value="Genomic_DNA"/>
</dbReference>
<proteinExistence type="predicted"/>
<sequence>MNSLWLAFVFALCALGGWVGAHESIKNDCDRIGGFYIGNTTYNCTIGRARP</sequence>
<protein>
    <submittedName>
        <fullName evidence="1">Uncharacterized protein</fullName>
    </submittedName>
</protein>